<evidence type="ECO:0000256" key="2">
    <source>
        <dbReference type="SAM" id="SignalP"/>
    </source>
</evidence>
<evidence type="ECO:0000256" key="1">
    <source>
        <dbReference type="SAM" id="MobiDB-lite"/>
    </source>
</evidence>
<reference evidence="3" key="1">
    <citation type="submission" date="2014-09" db="EMBL/GenBank/DDBJ databases">
        <authorList>
            <person name="Magalhaes I.L.F."/>
            <person name="Oliveira U."/>
            <person name="Santos F.R."/>
            <person name="Vidigal T.H.D.A."/>
            <person name="Brescovit A.D."/>
            <person name="Santos A.J."/>
        </authorList>
    </citation>
    <scope>NUCLEOTIDE SEQUENCE</scope>
    <source>
        <tissue evidence="3">Shoot tissue taken approximately 20 cm above the soil surface</tissue>
    </source>
</reference>
<evidence type="ECO:0000313" key="3">
    <source>
        <dbReference type="EMBL" id="JAD75099.1"/>
    </source>
</evidence>
<reference evidence="3" key="2">
    <citation type="journal article" date="2015" name="Data Brief">
        <title>Shoot transcriptome of the giant reed, Arundo donax.</title>
        <authorList>
            <person name="Barrero R.A."/>
            <person name="Guerrero F.D."/>
            <person name="Moolhuijzen P."/>
            <person name="Goolsby J.A."/>
            <person name="Tidwell J."/>
            <person name="Bellgard S.E."/>
            <person name="Bellgard M.I."/>
        </authorList>
    </citation>
    <scope>NUCLEOTIDE SEQUENCE</scope>
    <source>
        <tissue evidence="3">Shoot tissue taken approximately 20 cm above the soil surface</tissue>
    </source>
</reference>
<protein>
    <submittedName>
        <fullName evidence="3">Uncharacterized protein</fullName>
    </submittedName>
</protein>
<organism evidence="3">
    <name type="scientific">Arundo donax</name>
    <name type="common">Giant reed</name>
    <name type="synonym">Donax arundinaceus</name>
    <dbReference type="NCBI Taxonomy" id="35708"/>
    <lineage>
        <taxon>Eukaryota</taxon>
        <taxon>Viridiplantae</taxon>
        <taxon>Streptophyta</taxon>
        <taxon>Embryophyta</taxon>
        <taxon>Tracheophyta</taxon>
        <taxon>Spermatophyta</taxon>
        <taxon>Magnoliopsida</taxon>
        <taxon>Liliopsida</taxon>
        <taxon>Poales</taxon>
        <taxon>Poaceae</taxon>
        <taxon>PACMAD clade</taxon>
        <taxon>Arundinoideae</taxon>
        <taxon>Arundineae</taxon>
        <taxon>Arundo</taxon>
    </lineage>
</organism>
<name>A0A0A9CFQ7_ARUDO</name>
<proteinExistence type="predicted"/>
<sequence>MLSLCSHPSLLLLLVLITVFSGVEGSSESSTRRISSRMKGDEPKVCSNSAAVTVRFDRLSLRLRKLPSLPISSTTNTVPSSKFLKTHSNSSSVPAPPSPEAVGSTPLHAKVGAAENSSALGLDGRISSVASGIEHGSSSGRAP</sequence>
<dbReference type="AlphaFoldDB" id="A0A0A9CFQ7"/>
<feature type="chain" id="PRO_5002043140" evidence="2">
    <location>
        <begin position="26"/>
        <end position="143"/>
    </location>
</feature>
<feature type="region of interest" description="Disordered" evidence="1">
    <location>
        <begin position="70"/>
        <end position="110"/>
    </location>
</feature>
<feature type="signal peptide" evidence="2">
    <location>
        <begin position="1"/>
        <end position="25"/>
    </location>
</feature>
<dbReference type="EMBL" id="GBRH01222796">
    <property type="protein sequence ID" value="JAD75099.1"/>
    <property type="molecule type" value="Transcribed_RNA"/>
</dbReference>
<keyword evidence="2" id="KW-0732">Signal</keyword>
<accession>A0A0A9CFQ7</accession>